<proteinExistence type="predicted"/>
<feature type="compositionally biased region" description="Basic and acidic residues" evidence="1">
    <location>
        <begin position="171"/>
        <end position="211"/>
    </location>
</feature>
<feature type="region of interest" description="Disordered" evidence="1">
    <location>
        <begin position="141"/>
        <end position="213"/>
    </location>
</feature>
<keyword evidence="3" id="KW-1185">Reference proteome</keyword>
<sequence length="237" mass="25966">MSSERSSKATYDSHVSILSSELAAWLLEASHRPETYCSLANIFASGDTKLYDPPSTKLALDSIFKRLSSVLCDGRDKSTVIWALASLLGEKRMLLMEARLWSTEKLPGQDTLPSDSRASSVSGHSIGPSFTQFQTESYTASRPSLSSLAPDENGVDSNRTSATPYSFGSRGKFDGKNTAESKSREAKGRSEAETSKDEAKKAEHEGPEHFCRNTTFSQGYWEAMHPISNRAYEVTDG</sequence>
<gene>
    <name evidence="2" type="ORF">ALECFALPRED_008202</name>
</gene>
<protein>
    <submittedName>
        <fullName evidence="2">Uncharacterized protein</fullName>
    </submittedName>
</protein>
<feature type="compositionally biased region" description="Polar residues" evidence="1">
    <location>
        <begin position="111"/>
        <end position="126"/>
    </location>
</feature>
<feature type="region of interest" description="Disordered" evidence="1">
    <location>
        <begin position="106"/>
        <end position="126"/>
    </location>
</feature>
<accession>A0A8H3J2R7</accession>
<evidence type="ECO:0000256" key="1">
    <source>
        <dbReference type="SAM" id="MobiDB-lite"/>
    </source>
</evidence>
<name>A0A8H3J2R7_9LECA</name>
<evidence type="ECO:0000313" key="3">
    <source>
        <dbReference type="Proteomes" id="UP000664203"/>
    </source>
</evidence>
<reference evidence="2" key="1">
    <citation type="submission" date="2021-03" db="EMBL/GenBank/DDBJ databases">
        <authorList>
            <person name="Tagirdzhanova G."/>
        </authorList>
    </citation>
    <scope>NUCLEOTIDE SEQUENCE</scope>
</reference>
<dbReference type="AlphaFoldDB" id="A0A8H3J2R7"/>
<evidence type="ECO:0000313" key="2">
    <source>
        <dbReference type="EMBL" id="CAF9939639.1"/>
    </source>
</evidence>
<feature type="compositionally biased region" description="Polar residues" evidence="1">
    <location>
        <begin position="155"/>
        <end position="166"/>
    </location>
</feature>
<organism evidence="2 3">
    <name type="scientific">Alectoria fallacina</name>
    <dbReference type="NCBI Taxonomy" id="1903189"/>
    <lineage>
        <taxon>Eukaryota</taxon>
        <taxon>Fungi</taxon>
        <taxon>Dikarya</taxon>
        <taxon>Ascomycota</taxon>
        <taxon>Pezizomycotina</taxon>
        <taxon>Lecanoromycetes</taxon>
        <taxon>OSLEUM clade</taxon>
        <taxon>Lecanoromycetidae</taxon>
        <taxon>Lecanorales</taxon>
        <taxon>Lecanorineae</taxon>
        <taxon>Parmeliaceae</taxon>
        <taxon>Alectoria</taxon>
    </lineage>
</organism>
<dbReference type="Proteomes" id="UP000664203">
    <property type="component" value="Unassembled WGS sequence"/>
</dbReference>
<dbReference type="EMBL" id="CAJPDR010000559">
    <property type="protein sequence ID" value="CAF9939639.1"/>
    <property type="molecule type" value="Genomic_DNA"/>
</dbReference>
<comment type="caution">
    <text evidence="2">The sequence shown here is derived from an EMBL/GenBank/DDBJ whole genome shotgun (WGS) entry which is preliminary data.</text>
</comment>